<evidence type="ECO:0000256" key="1">
    <source>
        <dbReference type="SAM" id="MobiDB-lite"/>
    </source>
</evidence>
<dbReference type="STRING" id="1658765.Msub_10844"/>
<sequence length="357" mass="38396">MARKVLLLLTLVSTSVLGMGYFLSAENHRAFRWLTTLASSPSPGPLHPASAAAPAEASASQHSPEPPSDNALGFMLASVAEQYAQSTRYPPWSVPLSAAQARAYQGNHFEPVALPLEGGGQFTVTLEKYRFTRGDTILVAAAIQGPQVVGRPLTATLEKPTSRDAVASAMLEPAGAPGYFQGELEAKAEPGEYRLIVEAKIDGQPVRHASPLTIEPYLGEFGSLGDPHVSNNNLVIPIRFSAEQPGFYALSAQLYAGQQPVAQLQTEQRLDGTSDTINLRAHGTVLANKSDTGQFQLRNIQIRQLPARPGDRTHYGFGPDEGYTFTPPDLDDLTDTPAANPESEQRAALLRQLAEKF</sequence>
<gene>
    <name evidence="2" type="ORF">Msub_10844</name>
</gene>
<dbReference type="PATRIC" id="fig|1658765.3.peg.838"/>
<organism evidence="2 3">
    <name type="scientific">Marinobacter subterrani</name>
    <dbReference type="NCBI Taxonomy" id="1658765"/>
    <lineage>
        <taxon>Bacteria</taxon>
        <taxon>Pseudomonadati</taxon>
        <taxon>Pseudomonadota</taxon>
        <taxon>Gammaproteobacteria</taxon>
        <taxon>Pseudomonadales</taxon>
        <taxon>Marinobacteraceae</taxon>
        <taxon>Marinobacter</taxon>
    </lineage>
</organism>
<dbReference type="RefSeq" id="WP_048494837.1">
    <property type="nucleotide sequence ID" value="NZ_LFBU01000001.1"/>
</dbReference>
<dbReference type="Proteomes" id="UP000036102">
    <property type="component" value="Unassembled WGS sequence"/>
</dbReference>
<dbReference type="OrthoDB" id="6358017at2"/>
<accession>A0A0J7J855</accession>
<reference evidence="2 3" key="1">
    <citation type="submission" date="2015-06" db="EMBL/GenBank/DDBJ databases">
        <title>Marinobacter subterrani, a genetically tractable neutrophilic iron-oxidizing strain isolated from the Soudan Iron Mine.</title>
        <authorList>
            <person name="Bonis B.M."/>
            <person name="Gralnick J.A."/>
        </authorList>
    </citation>
    <scope>NUCLEOTIDE SEQUENCE [LARGE SCALE GENOMIC DNA]</scope>
    <source>
        <strain evidence="2 3">JG233</strain>
    </source>
</reference>
<comment type="caution">
    <text evidence="2">The sequence shown here is derived from an EMBL/GenBank/DDBJ whole genome shotgun (WGS) entry which is preliminary data.</text>
</comment>
<name>A0A0J7J855_9GAMM</name>
<dbReference type="AlphaFoldDB" id="A0A0J7J855"/>
<feature type="compositionally biased region" description="Low complexity" evidence="1">
    <location>
        <begin position="44"/>
        <end position="63"/>
    </location>
</feature>
<dbReference type="EMBL" id="LFBU01000001">
    <property type="protein sequence ID" value="KMQ74658.1"/>
    <property type="molecule type" value="Genomic_DNA"/>
</dbReference>
<proteinExistence type="predicted"/>
<keyword evidence="3" id="KW-1185">Reference proteome</keyword>
<evidence type="ECO:0000313" key="3">
    <source>
        <dbReference type="Proteomes" id="UP000036102"/>
    </source>
</evidence>
<evidence type="ECO:0000313" key="2">
    <source>
        <dbReference type="EMBL" id="KMQ74658.1"/>
    </source>
</evidence>
<feature type="region of interest" description="Disordered" evidence="1">
    <location>
        <begin position="44"/>
        <end position="70"/>
    </location>
</feature>
<protein>
    <submittedName>
        <fullName evidence="2">Uncharacterized protein</fullName>
    </submittedName>
</protein>